<dbReference type="AlphaFoldDB" id="A0A0U4CEE6"/>
<dbReference type="STRING" id="2041.AERYTH_16895"/>
<dbReference type="PATRIC" id="fig|2041.4.peg.3534"/>
<feature type="transmembrane region" description="Helical" evidence="1">
    <location>
        <begin position="42"/>
        <end position="63"/>
    </location>
</feature>
<dbReference type="Proteomes" id="UP000067689">
    <property type="component" value="Chromosome"/>
</dbReference>
<organism evidence="2 3">
    <name type="scientific">Aeromicrobium erythreum</name>
    <dbReference type="NCBI Taxonomy" id="2041"/>
    <lineage>
        <taxon>Bacteria</taxon>
        <taxon>Bacillati</taxon>
        <taxon>Actinomycetota</taxon>
        <taxon>Actinomycetes</taxon>
        <taxon>Propionibacteriales</taxon>
        <taxon>Nocardioidaceae</taxon>
        <taxon>Aeromicrobium</taxon>
    </lineage>
</organism>
<keyword evidence="3" id="KW-1185">Reference proteome</keyword>
<protein>
    <submittedName>
        <fullName evidence="2">Uncharacterized protein</fullName>
    </submittedName>
</protein>
<reference evidence="2 3" key="1">
    <citation type="journal article" date="1991" name="Int. J. Syst. Bacteriol.">
        <title>Description of the erythromycin-producing bacterium Arthrobacter sp. strain NRRL B-3381 as Aeromicrobium erythreum gen. nov., sp. nov.</title>
        <authorList>
            <person name="Miller E.S."/>
            <person name="Woese C.R."/>
            <person name="Brenner S."/>
        </authorList>
    </citation>
    <scope>NUCLEOTIDE SEQUENCE [LARGE SCALE GENOMIC DNA]</scope>
    <source>
        <strain evidence="2 3">AR18</strain>
    </source>
</reference>
<evidence type="ECO:0000313" key="2">
    <source>
        <dbReference type="EMBL" id="ALX06254.1"/>
    </source>
</evidence>
<keyword evidence="1" id="KW-0812">Transmembrane</keyword>
<evidence type="ECO:0000256" key="1">
    <source>
        <dbReference type="SAM" id="Phobius"/>
    </source>
</evidence>
<dbReference type="RefSeq" id="WP_067861003.1">
    <property type="nucleotide sequence ID" value="NZ_CP011502.1"/>
</dbReference>
<gene>
    <name evidence="2" type="ORF">AERYTH_16895</name>
</gene>
<dbReference type="EMBL" id="CP011502">
    <property type="protein sequence ID" value="ALX06254.1"/>
    <property type="molecule type" value="Genomic_DNA"/>
</dbReference>
<keyword evidence="1" id="KW-0472">Membrane</keyword>
<sequence>MSAVLVTAGAAVLVGAGSALVPVLNAEAYALVAVAARPDVLVLVVLGLAVGQTVGKLVIYEAARRGVAKARGKAPARQGHRSSRVVAALQERRTAVPIVFAAASVGLPPLAVASVAAGCARQPRVLFGVTCLAGRVVRFAVIAVPVARLATHGS</sequence>
<dbReference type="OrthoDB" id="3700600at2"/>
<evidence type="ECO:0000313" key="3">
    <source>
        <dbReference type="Proteomes" id="UP000067689"/>
    </source>
</evidence>
<proteinExistence type="predicted"/>
<accession>A0A0U4CEE6</accession>
<dbReference type="KEGG" id="aer:AERYTH_16895"/>
<keyword evidence="1" id="KW-1133">Transmembrane helix</keyword>
<name>A0A0U4CEE6_9ACTN</name>